<reference evidence="9 10" key="1">
    <citation type="submission" date="2016-10" db="EMBL/GenBank/DDBJ databases">
        <authorList>
            <person name="de Groot N.N."/>
        </authorList>
    </citation>
    <scope>NUCLEOTIDE SEQUENCE [LARGE SCALE GENOMIC DNA]</scope>
    <source>
        <strain evidence="9 10">DSM 15123</strain>
    </source>
</reference>
<evidence type="ECO:0000313" key="10">
    <source>
        <dbReference type="Proteomes" id="UP000199531"/>
    </source>
</evidence>
<dbReference type="Pfam" id="PF08352">
    <property type="entry name" value="oligo_HPY"/>
    <property type="match status" value="1"/>
</dbReference>
<dbReference type="InterPro" id="IPR003593">
    <property type="entry name" value="AAA+_ATPase"/>
</dbReference>
<evidence type="ECO:0000256" key="4">
    <source>
        <dbReference type="ARBA" id="ARBA00022475"/>
    </source>
</evidence>
<protein>
    <submittedName>
        <fullName evidence="9">Peptide/nickel transport system ATP-binding protein</fullName>
    </submittedName>
</protein>
<dbReference type="RefSeq" id="WP_091814523.1">
    <property type="nucleotide sequence ID" value="NZ_FOCW01000001.1"/>
</dbReference>
<organism evidence="9 10">
    <name type="scientific">Brachymonas denitrificans DSM 15123</name>
    <dbReference type="NCBI Taxonomy" id="1121117"/>
    <lineage>
        <taxon>Bacteria</taxon>
        <taxon>Pseudomonadati</taxon>
        <taxon>Pseudomonadota</taxon>
        <taxon>Betaproteobacteria</taxon>
        <taxon>Burkholderiales</taxon>
        <taxon>Comamonadaceae</taxon>
        <taxon>Brachymonas</taxon>
    </lineage>
</organism>
<dbReference type="Pfam" id="PF00005">
    <property type="entry name" value="ABC_tran"/>
    <property type="match status" value="1"/>
</dbReference>
<evidence type="ECO:0000259" key="8">
    <source>
        <dbReference type="PROSITE" id="PS50893"/>
    </source>
</evidence>
<keyword evidence="6 9" id="KW-0067">ATP-binding</keyword>
<dbReference type="InterPro" id="IPR013563">
    <property type="entry name" value="Oligopep_ABC_C"/>
</dbReference>
<accession>A0A1H8F8S7</accession>
<dbReference type="CDD" id="cd03257">
    <property type="entry name" value="ABC_NikE_OppD_transporters"/>
    <property type="match status" value="1"/>
</dbReference>
<feature type="domain" description="ABC transporter" evidence="8">
    <location>
        <begin position="4"/>
        <end position="253"/>
    </location>
</feature>
<keyword evidence="7" id="KW-0472">Membrane</keyword>
<evidence type="ECO:0000256" key="3">
    <source>
        <dbReference type="ARBA" id="ARBA00022448"/>
    </source>
</evidence>
<sequence length="335" mass="36484">MALLEVNNLSVMVRTHRGVAAAVRNMSFTLERGETLGVIGESGSGKTLAMLALMGLLPRNAWAEGSIVFNGQELVGASEKTLCALRGDDLGMVFQEPMTALDPLQRIGDQIAEPLRQHRDMDRRTALEHAAELLDRVGIPDARDRLHDYPHQFSGGQRQRIMIAAALACDPDVLIADEPTTALDVTVQAQILNLLRELVAERGMALILISHDLAVIAHNVQRMMVLYAGTVAESGNTAEVFARMAHPYTRALLAARPRIGAPRGAPLQTIPGRVPDMFTPPPGCRFASRCNFVQEDCRQAEPPSFEVPPVALDNHPAPEPAAPHLARCYHMQLTP</sequence>
<dbReference type="PROSITE" id="PS50893">
    <property type="entry name" value="ABC_TRANSPORTER_2"/>
    <property type="match status" value="1"/>
</dbReference>
<dbReference type="FunFam" id="3.40.50.300:FF:000016">
    <property type="entry name" value="Oligopeptide ABC transporter ATP-binding component"/>
    <property type="match status" value="1"/>
</dbReference>
<evidence type="ECO:0000313" key="9">
    <source>
        <dbReference type="EMBL" id="SEN28331.1"/>
    </source>
</evidence>
<dbReference type="InterPro" id="IPR017871">
    <property type="entry name" value="ABC_transporter-like_CS"/>
</dbReference>
<proteinExistence type="inferred from homology"/>
<keyword evidence="5" id="KW-0547">Nucleotide-binding</keyword>
<dbReference type="GO" id="GO:0005886">
    <property type="term" value="C:plasma membrane"/>
    <property type="evidence" value="ECO:0007669"/>
    <property type="project" value="UniProtKB-SubCell"/>
</dbReference>
<dbReference type="PANTHER" id="PTHR43297">
    <property type="entry name" value="OLIGOPEPTIDE TRANSPORT ATP-BINDING PROTEIN APPD"/>
    <property type="match status" value="1"/>
</dbReference>
<dbReference type="EMBL" id="FOCW01000001">
    <property type="protein sequence ID" value="SEN28331.1"/>
    <property type="molecule type" value="Genomic_DNA"/>
</dbReference>
<dbReference type="InterPro" id="IPR003439">
    <property type="entry name" value="ABC_transporter-like_ATP-bd"/>
</dbReference>
<dbReference type="GO" id="GO:0005524">
    <property type="term" value="F:ATP binding"/>
    <property type="evidence" value="ECO:0007669"/>
    <property type="project" value="UniProtKB-KW"/>
</dbReference>
<evidence type="ECO:0000256" key="5">
    <source>
        <dbReference type="ARBA" id="ARBA00022741"/>
    </source>
</evidence>
<dbReference type="GO" id="GO:0055085">
    <property type="term" value="P:transmembrane transport"/>
    <property type="evidence" value="ECO:0007669"/>
    <property type="project" value="UniProtKB-ARBA"/>
</dbReference>
<dbReference type="SMART" id="SM00382">
    <property type="entry name" value="AAA"/>
    <property type="match status" value="1"/>
</dbReference>
<keyword evidence="4" id="KW-1003">Cell membrane</keyword>
<dbReference type="InterPro" id="IPR050388">
    <property type="entry name" value="ABC_Ni/Peptide_Import"/>
</dbReference>
<dbReference type="Gene3D" id="3.40.50.300">
    <property type="entry name" value="P-loop containing nucleotide triphosphate hydrolases"/>
    <property type="match status" value="1"/>
</dbReference>
<dbReference type="Proteomes" id="UP000199531">
    <property type="component" value="Unassembled WGS sequence"/>
</dbReference>
<evidence type="ECO:0000256" key="7">
    <source>
        <dbReference type="ARBA" id="ARBA00023136"/>
    </source>
</evidence>
<evidence type="ECO:0000256" key="2">
    <source>
        <dbReference type="ARBA" id="ARBA00005417"/>
    </source>
</evidence>
<evidence type="ECO:0000256" key="6">
    <source>
        <dbReference type="ARBA" id="ARBA00022840"/>
    </source>
</evidence>
<comment type="similarity">
    <text evidence="2">Belongs to the ABC transporter superfamily.</text>
</comment>
<dbReference type="STRING" id="1121117.SAMN02745977_00972"/>
<dbReference type="PROSITE" id="PS00211">
    <property type="entry name" value="ABC_TRANSPORTER_1"/>
    <property type="match status" value="1"/>
</dbReference>
<evidence type="ECO:0000256" key="1">
    <source>
        <dbReference type="ARBA" id="ARBA00004417"/>
    </source>
</evidence>
<comment type="subcellular location">
    <subcellularLocation>
        <location evidence="1">Cell inner membrane</location>
        <topology evidence="1">Peripheral membrane protein</topology>
    </subcellularLocation>
</comment>
<dbReference type="InterPro" id="IPR027417">
    <property type="entry name" value="P-loop_NTPase"/>
</dbReference>
<dbReference type="SUPFAM" id="SSF52540">
    <property type="entry name" value="P-loop containing nucleoside triphosphate hydrolases"/>
    <property type="match status" value="1"/>
</dbReference>
<dbReference type="AlphaFoldDB" id="A0A1H8F8S7"/>
<dbReference type="PANTHER" id="PTHR43297:SF2">
    <property type="entry name" value="DIPEPTIDE TRANSPORT ATP-BINDING PROTEIN DPPD"/>
    <property type="match status" value="1"/>
</dbReference>
<keyword evidence="3" id="KW-0813">Transport</keyword>
<dbReference type="GO" id="GO:0015833">
    <property type="term" value="P:peptide transport"/>
    <property type="evidence" value="ECO:0007669"/>
    <property type="project" value="InterPro"/>
</dbReference>
<dbReference type="GO" id="GO:0016887">
    <property type="term" value="F:ATP hydrolysis activity"/>
    <property type="evidence" value="ECO:0007669"/>
    <property type="project" value="InterPro"/>
</dbReference>
<gene>
    <name evidence="9" type="ORF">SAMN02745977_00972</name>
</gene>
<dbReference type="OrthoDB" id="9802772at2"/>
<dbReference type="NCBIfam" id="TIGR01727">
    <property type="entry name" value="oligo_HPY"/>
    <property type="match status" value="1"/>
</dbReference>
<keyword evidence="10" id="KW-1185">Reference proteome</keyword>
<name>A0A1H8F8S7_9BURK</name>